<dbReference type="GO" id="GO:0016114">
    <property type="term" value="P:terpenoid biosynthetic process"/>
    <property type="evidence" value="ECO:0007669"/>
    <property type="project" value="UniProtKB-ARBA"/>
</dbReference>
<dbReference type="PANTHER" id="PTHR43281:SF1">
    <property type="entry name" value="FARNESYL DIPHOSPHATE SYNTHASE"/>
    <property type="match status" value="1"/>
</dbReference>
<dbReference type="PROSITE" id="PS00723">
    <property type="entry name" value="POLYPRENYL_SYNTHASE_1"/>
    <property type="match status" value="1"/>
</dbReference>
<accession>A0A316IEJ1</accession>
<name>A0A316IEJ1_9GAMM</name>
<dbReference type="SUPFAM" id="SSF48576">
    <property type="entry name" value="Terpenoid synthases"/>
    <property type="match status" value="1"/>
</dbReference>
<dbReference type="OrthoDB" id="9805316at2"/>
<evidence type="ECO:0000256" key="7">
    <source>
        <dbReference type="RuleBase" id="RU004466"/>
    </source>
</evidence>
<dbReference type="GO" id="GO:0004659">
    <property type="term" value="F:prenyltransferase activity"/>
    <property type="evidence" value="ECO:0007669"/>
    <property type="project" value="InterPro"/>
</dbReference>
<dbReference type="InterPro" id="IPR000092">
    <property type="entry name" value="Polyprenyl_synt"/>
</dbReference>
<keyword evidence="6" id="KW-0414">Isoprene biosynthesis</keyword>
<dbReference type="InterPro" id="IPR008949">
    <property type="entry name" value="Isoprenoid_synthase_dom_sf"/>
</dbReference>
<evidence type="ECO:0000256" key="5">
    <source>
        <dbReference type="ARBA" id="ARBA00022842"/>
    </source>
</evidence>
<dbReference type="Pfam" id="PF00348">
    <property type="entry name" value="polyprenyl_synt"/>
    <property type="match status" value="1"/>
</dbReference>
<evidence type="ECO:0000256" key="3">
    <source>
        <dbReference type="ARBA" id="ARBA00022679"/>
    </source>
</evidence>
<evidence type="ECO:0000256" key="4">
    <source>
        <dbReference type="ARBA" id="ARBA00022723"/>
    </source>
</evidence>
<organism evidence="8 9">
    <name type="scientific">Fulvimonas soli</name>
    <dbReference type="NCBI Taxonomy" id="155197"/>
    <lineage>
        <taxon>Bacteria</taxon>
        <taxon>Pseudomonadati</taxon>
        <taxon>Pseudomonadota</taxon>
        <taxon>Gammaproteobacteria</taxon>
        <taxon>Lysobacterales</taxon>
        <taxon>Rhodanobacteraceae</taxon>
        <taxon>Fulvimonas</taxon>
    </lineage>
</organism>
<keyword evidence="3 7" id="KW-0808">Transferase</keyword>
<dbReference type="RefSeq" id="WP_109722617.1">
    <property type="nucleotide sequence ID" value="NZ_MSZV01000133.1"/>
</dbReference>
<dbReference type="AlphaFoldDB" id="A0A316IEJ1"/>
<keyword evidence="4" id="KW-0479">Metal-binding</keyword>
<evidence type="ECO:0000256" key="1">
    <source>
        <dbReference type="ARBA" id="ARBA00001946"/>
    </source>
</evidence>
<keyword evidence="9" id="KW-1185">Reference proteome</keyword>
<dbReference type="CDD" id="cd00685">
    <property type="entry name" value="Trans_IPPS_HT"/>
    <property type="match status" value="1"/>
</dbReference>
<dbReference type="PROSITE" id="PS00444">
    <property type="entry name" value="POLYPRENYL_SYNTHASE_2"/>
    <property type="match status" value="1"/>
</dbReference>
<comment type="similarity">
    <text evidence="2 7">Belongs to the FPP/GGPP synthase family.</text>
</comment>
<dbReference type="InterPro" id="IPR033749">
    <property type="entry name" value="Polyprenyl_synt_CS"/>
</dbReference>
<keyword evidence="5" id="KW-0460">Magnesium</keyword>
<dbReference type="SFLD" id="SFLDS00005">
    <property type="entry name" value="Isoprenoid_Synthase_Type_I"/>
    <property type="match status" value="1"/>
</dbReference>
<dbReference type="Gene3D" id="1.10.600.10">
    <property type="entry name" value="Farnesyl Diphosphate Synthase"/>
    <property type="match status" value="1"/>
</dbReference>
<dbReference type="FunFam" id="1.10.600.10:FF:000001">
    <property type="entry name" value="Geranylgeranyl diphosphate synthase"/>
    <property type="match status" value="1"/>
</dbReference>
<gene>
    <name evidence="8" type="ORF">C7456_103156</name>
</gene>
<dbReference type="GO" id="GO:0046872">
    <property type="term" value="F:metal ion binding"/>
    <property type="evidence" value="ECO:0007669"/>
    <property type="project" value="UniProtKB-KW"/>
</dbReference>
<dbReference type="EMBL" id="QGHC01000003">
    <property type="protein sequence ID" value="PWK92037.1"/>
    <property type="molecule type" value="Genomic_DNA"/>
</dbReference>
<dbReference type="PANTHER" id="PTHR43281">
    <property type="entry name" value="FARNESYL DIPHOSPHATE SYNTHASE"/>
    <property type="match status" value="1"/>
</dbReference>
<dbReference type="Proteomes" id="UP000245812">
    <property type="component" value="Unassembled WGS sequence"/>
</dbReference>
<evidence type="ECO:0000313" key="8">
    <source>
        <dbReference type="EMBL" id="PWK92037.1"/>
    </source>
</evidence>
<dbReference type="SFLD" id="SFLDG01017">
    <property type="entry name" value="Polyprenyl_Transferase_Like"/>
    <property type="match status" value="1"/>
</dbReference>
<comment type="cofactor">
    <cofactor evidence="1">
        <name>Mg(2+)</name>
        <dbReference type="ChEBI" id="CHEBI:18420"/>
    </cofactor>
</comment>
<evidence type="ECO:0000313" key="9">
    <source>
        <dbReference type="Proteomes" id="UP000245812"/>
    </source>
</evidence>
<proteinExistence type="inferred from homology"/>
<dbReference type="GO" id="GO:0008654">
    <property type="term" value="P:phospholipid biosynthetic process"/>
    <property type="evidence" value="ECO:0007669"/>
    <property type="project" value="UniProtKB-ARBA"/>
</dbReference>
<evidence type="ECO:0000256" key="6">
    <source>
        <dbReference type="ARBA" id="ARBA00023229"/>
    </source>
</evidence>
<comment type="caution">
    <text evidence="8">The sequence shown here is derived from an EMBL/GenBank/DDBJ whole genome shotgun (WGS) entry which is preliminary data.</text>
</comment>
<protein>
    <submittedName>
        <fullName evidence="8">Farnesyl-diphosphate synthase</fullName>
    </submittedName>
</protein>
<dbReference type="NCBIfam" id="NF045485">
    <property type="entry name" value="FPPsyn"/>
    <property type="match status" value="1"/>
</dbReference>
<sequence>MSPKTEPGPALQALTARADRALAATLPAEDQPPAELHRAMRYAVLGGGKRLRPLLVYAAGHALGHDGPELDAPACAVELIHAYSLVHDDLPAMDDDDLRRGRPTCHIVFGEAMAILAGDALQALAFEILAHDVHNGVDAARCVEMLRTLGRACGAEGMAGGQALDLAAVGRRLALDELERMHACKTGALIRASVRLGALAAGAGEEALAALDRYAAAVGLAFQVRDDILDVEGEAAVIGKTAGKDAAADKPTFPSILGLDASRERLAALTAEALDALAPFGARGGLLRELARYAAERAR</sequence>
<dbReference type="GO" id="GO:0005737">
    <property type="term" value="C:cytoplasm"/>
    <property type="evidence" value="ECO:0007669"/>
    <property type="project" value="UniProtKB-ARBA"/>
</dbReference>
<evidence type="ECO:0000256" key="2">
    <source>
        <dbReference type="ARBA" id="ARBA00006706"/>
    </source>
</evidence>
<dbReference type="NCBIfam" id="NF007877">
    <property type="entry name" value="PRK10581.1"/>
    <property type="match status" value="1"/>
</dbReference>
<reference evidence="8 9" key="1">
    <citation type="submission" date="2018-05" db="EMBL/GenBank/DDBJ databases">
        <title>Genomic Encyclopedia of Type Strains, Phase IV (KMG-IV): sequencing the most valuable type-strain genomes for metagenomic binning, comparative biology and taxonomic classification.</title>
        <authorList>
            <person name="Goeker M."/>
        </authorList>
    </citation>
    <scope>NUCLEOTIDE SEQUENCE [LARGE SCALE GENOMIC DNA]</scope>
    <source>
        <strain evidence="8 9">DSM 14263</strain>
    </source>
</reference>
<dbReference type="InterPro" id="IPR053378">
    <property type="entry name" value="Prenyl_diphosphate_synthase"/>
</dbReference>